<name>F0V796_NEOCL</name>
<gene>
    <name evidence="3" type="ORF">NCLIV_000810</name>
</gene>
<feature type="compositionally biased region" description="Pro residues" evidence="1">
    <location>
        <begin position="22"/>
        <end position="31"/>
    </location>
</feature>
<feature type="compositionally biased region" description="Basic and acidic residues" evidence="1">
    <location>
        <begin position="218"/>
        <end position="230"/>
    </location>
</feature>
<protein>
    <submittedName>
        <fullName evidence="3">Uncharacterized protein</fullName>
    </submittedName>
</protein>
<proteinExistence type="predicted"/>
<dbReference type="AlphaFoldDB" id="F0V796"/>
<keyword evidence="2" id="KW-0812">Transmembrane</keyword>
<feature type="region of interest" description="Disordered" evidence="1">
    <location>
        <begin position="474"/>
        <end position="530"/>
    </location>
</feature>
<dbReference type="RefSeq" id="XP_003879622.1">
    <property type="nucleotide sequence ID" value="XM_003879573.1"/>
</dbReference>
<feature type="region of interest" description="Disordered" evidence="1">
    <location>
        <begin position="182"/>
        <end position="241"/>
    </location>
</feature>
<evidence type="ECO:0000256" key="2">
    <source>
        <dbReference type="SAM" id="Phobius"/>
    </source>
</evidence>
<reference evidence="4" key="1">
    <citation type="journal article" date="2012" name="PLoS Pathog.">
        <title>Comparative genomics of the apicomplexan parasites Toxoplasma gondii and Neospora caninum: Coccidia differing in host range and transmission strategy.</title>
        <authorList>
            <person name="Reid A.J."/>
            <person name="Vermont S.J."/>
            <person name="Cotton J.A."/>
            <person name="Harris D."/>
            <person name="Hill-Cawthorne G.A."/>
            <person name="Konen-Waisman S."/>
            <person name="Latham S.M."/>
            <person name="Mourier T."/>
            <person name="Norton R."/>
            <person name="Quail M.A."/>
            <person name="Sanders M."/>
            <person name="Shanmugam D."/>
            <person name="Sohal A."/>
            <person name="Wasmuth J.D."/>
            <person name="Brunk B."/>
            <person name="Grigg M.E."/>
            <person name="Howard J.C."/>
            <person name="Parkinson J."/>
            <person name="Roos D.S."/>
            <person name="Trees A.J."/>
            <person name="Berriman M."/>
            <person name="Pain A."/>
            <person name="Wastling J.M."/>
        </authorList>
    </citation>
    <scope>NUCLEOTIDE SEQUENCE [LARGE SCALE GENOMIC DNA]</scope>
    <source>
        <strain evidence="4">Liverpool</strain>
    </source>
</reference>
<keyword evidence="4" id="KW-1185">Reference proteome</keyword>
<feature type="compositionally biased region" description="Basic and acidic residues" evidence="1">
    <location>
        <begin position="403"/>
        <end position="437"/>
    </location>
</feature>
<dbReference type="OrthoDB" id="10521701at2759"/>
<dbReference type="InParanoid" id="F0V796"/>
<sequence>MNFHFRSSRLFCKASRSVHVRPNPPPEPPSGAPENSADSPRVQIRTDASLVADSTLTAAKATAARAVEEARQAGEAATAARRDAAQAAQAACLWKDRSVCPAGPVLEAQTQMPLCQLEESAELLLRLVSALTCRRGQEGKEEALALLADAVALFNHAEETRRRAEEATSRAAAARTRAAFFTREVEARERQKEEADRNSKGAEDHARRTPGGLSLPRGPDKRAEEERERSSAGGDGGLWGLAHARRRTRASSRLPSSYQERKSLFDGAPALAGTAQICVDFTAAASAEDERKRTDTEVTKREEGANLPQMFRFRTPNPRAAVKLLTSRPFVATFGDLLHKALQPILREGREAIRCTLPRDTGTRTGREEANGQHDAGPSSPNASLSHQRDKEGEERDSEEREGEPCHRSHNREETKKPAAERSKERRRSADRVRFADDEQEASVPAEKTEQSVSAEACAQNRVETLRIPTGRYLLTARDGAQRNAEGQSEPGDEGREHERPVESVNQERETDSQHADPQKTADDVAQHAATVPEQRKRLAAILQSRLWDVTRDVLSVYSVDPETRCSLPVAVAALLRLLADGFVLELEISNPVTALVRWPRVFRPCWLRLLLRFAPLRSLALWREAEAASDGRDERVQSIGNLGFKGEARIRGFECVLRRAGEPPPILCTIRQRLAKHLQLRRASIQTREEGWGSTSVNEEEGEAQQPSAKGEASHEPEGTEEEVSFLFDCPVRFLLSVSSAPWSVPSASGSCAIVSPRRRQRCGVKCTSNFSGLSAYLFICVGVSACSLVWRENGYSRKRKGEGKHACKATRLAALGTRFPPDQLA</sequence>
<evidence type="ECO:0000256" key="1">
    <source>
        <dbReference type="SAM" id="MobiDB-lite"/>
    </source>
</evidence>
<accession>F0V796</accession>
<feature type="compositionally biased region" description="Basic and acidic residues" evidence="1">
    <location>
        <begin position="183"/>
        <end position="207"/>
    </location>
</feature>
<keyword evidence="2" id="KW-0472">Membrane</keyword>
<feature type="compositionally biased region" description="Basic and acidic residues" evidence="1">
    <location>
        <begin position="361"/>
        <end position="372"/>
    </location>
</feature>
<dbReference type="eggNOG" id="ENOG502R0ET">
    <property type="taxonomic scope" value="Eukaryota"/>
</dbReference>
<organism evidence="3 4">
    <name type="scientific">Neospora caninum (strain Liverpool)</name>
    <dbReference type="NCBI Taxonomy" id="572307"/>
    <lineage>
        <taxon>Eukaryota</taxon>
        <taxon>Sar</taxon>
        <taxon>Alveolata</taxon>
        <taxon>Apicomplexa</taxon>
        <taxon>Conoidasida</taxon>
        <taxon>Coccidia</taxon>
        <taxon>Eucoccidiorida</taxon>
        <taxon>Eimeriorina</taxon>
        <taxon>Sarcocystidae</taxon>
        <taxon>Neospora</taxon>
    </lineage>
</organism>
<dbReference type="Proteomes" id="UP000007494">
    <property type="component" value="Chromosome Ia"/>
</dbReference>
<evidence type="ECO:0000313" key="4">
    <source>
        <dbReference type="Proteomes" id="UP000007494"/>
    </source>
</evidence>
<dbReference type="VEuPathDB" id="ToxoDB:NCLIV_000810"/>
<feature type="region of interest" description="Disordered" evidence="1">
    <location>
        <begin position="356"/>
        <end position="457"/>
    </location>
</feature>
<feature type="region of interest" description="Disordered" evidence="1">
    <location>
        <begin position="688"/>
        <end position="719"/>
    </location>
</feature>
<keyword evidence="2" id="KW-1133">Transmembrane helix</keyword>
<evidence type="ECO:0000313" key="3">
    <source>
        <dbReference type="EMBL" id="CBZ49587.1"/>
    </source>
</evidence>
<feature type="region of interest" description="Disordered" evidence="1">
    <location>
        <begin position="16"/>
        <end position="40"/>
    </location>
</feature>
<feature type="compositionally biased region" description="Basic and acidic residues" evidence="1">
    <location>
        <begin position="493"/>
        <end position="526"/>
    </location>
</feature>
<dbReference type="GeneID" id="13445733"/>
<feature type="transmembrane region" description="Helical" evidence="2">
    <location>
        <begin position="772"/>
        <end position="792"/>
    </location>
</feature>
<dbReference type="EMBL" id="FR823380">
    <property type="protein sequence ID" value="CBZ49587.1"/>
    <property type="molecule type" value="Genomic_DNA"/>
</dbReference>